<reference evidence="1 2" key="1">
    <citation type="journal article" date="2018" name="Sci. Data">
        <title>The draft genome sequence of cork oak.</title>
        <authorList>
            <person name="Ramos A.M."/>
            <person name="Usie A."/>
            <person name="Barbosa P."/>
            <person name="Barros P.M."/>
            <person name="Capote T."/>
            <person name="Chaves I."/>
            <person name="Simoes F."/>
            <person name="Abreu I."/>
            <person name="Carrasquinho I."/>
            <person name="Faro C."/>
            <person name="Guimaraes J.B."/>
            <person name="Mendonca D."/>
            <person name="Nobrega F."/>
            <person name="Rodrigues L."/>
            <person name="Saibo N.J.M."/>
            <person name="Varela M.C."/>
            <person name="Egas C."/>
            <person name="Matos J."/>
            <person name="Miguel C.M."/>
            <person name="Oliveira M.M."/>
            <person name="Ricardo C.P."/>
            <person name="Goncalves S."/>
        </authorList>
    </citation>
    <scope>NUCLEOTIDE SEQUENCE [LARGE SCALE GENOMIC DNA]</scope>
    <source>
        <strain evidence="2">cv. HL8</strain>
    </source>
</reference>
<dbReference type="EMBL" id="PKMF04000047">
    <property type="protein sequence ID" value="KAK7855270.1"/>
    <property type="molecule type" value="Genomic_DNA"/>
</dbReference>
<evidence type="ECO:0000313" key="1">
    <source>
        <dbReference type="EMBL" id="KAK7855270.1"/>
    </source>
</evidence>
<dbReference type="AlphaFoldDB" id="A0AAW0LUR3"/>
<evidence type="ECO:0000313" key="2">
    <source>
        <dbReference type="Proteomes" id="UP000237347"/>
    </source>
</evidence>
<name>A0AAW0LUR3_QUESU</name>
<protein>
    <submittedName>
        <fullName evidence="1">Uncharacterized protein</fullName>
    </submittedName>
</protein>
<sequence length="88" mass="9767">MHDVGGICVISHTTICYSALYHSISPSCLTTRYKLKKFGFTYISASRVLPVVKKLKIKRVLGVVELNPWFLIDLMTTSGRPPGPDGEL</sequence>
<gene>
    <name evidence="1" type="ORF">CFP56_028704</name>
</gene>
<comment type="caution">
    <text evidence="1">The sequence shown here is derived from an EMBL/GenBank/DDBJ whole genome shotgun (WGS) entry which is preliminary data.</text>
</comment>
<organism evidence="1 2">
    <name type="scientific">Quercus suber</name>
    <name type="common">Cork oak</name>
    <dbReference type="NCBI Taxonomy" id="58331"/>
    <lineage>
        <taxon>Eukaryota</taxon>
        <taxon>Viridiplantae</taxon>
        <taxon>Streptophyta</taxon>
        <taxon>Embryophyta</taxon>
        <taxon>Tracheophyta</taxon>
        <taxon>Spermatophyta</taxon>
        <taxon>Magnoliopsida</taxon>
        <taxon>eudicotyledons</taxon>
        <taxon>Gunneridae</taxon>
        <taxon>Pentapetalae</taxon>
        <taxon>rosids</taxon>
        <taxon>fabids</taxon>
        <taxon>Fagales</taxon>
        <taxon>Fagaceae</taxon>
        <taxon>Quercus</taxon>
    </lineage>
</organism>
<accession>A0AAW0LUR3</accession>
<keyword evidence="2" id="KW-1185">Reference proteome</keyword>
<proteinExistence type="predicted"/>
<dbReference type="Proteomes" id="UP000237347">
    <property type="component" value="Unassembled WGS sequence"/>
</dbReference>